<name>A0A7D9LDJ1_PARCT</name>
<sequence length="382" mass="43474">MPAEIMIDTGASVDIIDEHALLRMQKYSRKTNQPPITLCKTNTKVYGYGAKTPLPIVGKFDVEIESSTRIVVTTIYVMQGTCGSFLSYETALALNLIKLTINATENQQPEVQEKNKLKQSLDKYNDRYHGVGILKDCQVHLHINETVTPSAQPHRRIPFQLRKGLEQELIRLEHEGIIEKVHGPTPWMSPLVVVPKPKNQEKVRLYVDMCVANKAIERERHITPTIDDLINDLNGTTVFSKLDLNQGYHQLELAPESRYITTFATHKGLRRYTRLPFGVTSAAELFQTTIQQILEGIPGARNISDDIIIYGRDQESHNHALEAVLQRLQEMNLTLNAPKCEYNKPSVEFYGYIFSKDGVSLDPKKVETFQQNQSVLHRIQQK</sequence>
<dbReference type="EMBL" id="CACRXK020017165">
    <property type="protein sequence ID" value="CAB4030831.1"/>
    <property type="molecule type" value="Genomic_DNA"/>
</dbReference>
<gene>
    <name evidence="1" type="ORF">PACLA_8A011326</name>
</gene>
<dbReference type="OrthoDB" id="10060843at2759"/>
<dbReference type="CDD" id="cd01647">
    <property type="entry name" value="RT_LTR"/>
    <property type="match status" value="1"/>
</dbReference>
<dbReference type="SUPFAM" id="SSF56672">
    <property type="entry name" value="DNA/RNA polymerases"/>
    <property type="match status" value="1"/>
</dbReference>
<dbReference type="InterPro" id="IPR050951">
    <property type="entry name" value="Retrovirus_Pol_polyprotein"/>
</dbReference>
<reference evidence="1" key="1">
    <citation type="submission" date="2020-04" db="EMBL/GenBank/DDBJ databases">
        <authorList>
            <person name="Alioto T."/>
            <person name="Alioto T."/>
            <person name="Gomez Garrido J."/>
        </authorList>
    </citation>
    <scope>NUCLEOTIDE SEQUENCE</scope>
    <source>
        <strain evidence="1">A484AB</strain>
    </source>
</reference>
<accession>A0A7D9LDJ1</accession>
<dbReference type="AlphaFoldDB" id="A0A7D9LDJ1"/>
<dbReference type="Pfam" id="PF00078">
    <property type="entry name" value="RVT_1"/>
    <property type="match status" value="1"/>
</dbReference>
<dbReference type="Proteomes" id="UP001152795">
    <property type="component" value="Unassembled WGS sequence"/>
</dbReference>
<dbReference type="Gene3D" id="3.10.10.10">
    <property type="entry name" value="HIV Type 1 Reverse Transcriptase, subunit A, domain 1"/>
    <property type="match status" value="1"/>
</dbReference>
<dbReference type="Gene3D" id="3.30.70.270">
    <property type="match status" value="1"/>
</dbReference>
<evidence type="ECO:0000313" key="1">
    <source>
        <dbReference type="EMBL" id="CAB4030831.1"/>
    </source>
</evidence>
<dbReference type="PANTHER" id="PTHR37984:SF11">
    <property type="entry name" value="INTEGRASE CATALYTIC DOMAIN-CONTAINING PROTEIN"/>
    <property type="match status" value="1"/>
</dbReference>
<organism evidence="1 2">
    <name type="scientific">Paramuricea clavata</name>
    <name type="common">Red gorgonian</name>
    <name type="synonym">Violescent sea-whip</name>
    <dbReference type="NCBI Taxonomy" id="317549"/>
    <lineage>
        <taxon>Eukaryota</taxon>
        <taxon>Metazoa</taxon>
        <taxon>Cnidaria</taxon>
        <taxon>Anthozoa</taxon>
        <taxon>Octocorallia</taxon>
        <taxon>Malacalcyonacea</taxon>
        <taxon>Plexauridae</taxon>
        <taxon>Paramuricea</taxon>
    </lineage>
</organism>
<proteinExistence type="predicted"/>
<dbReference type="InterPro" id="IPR000477">
    <property type="entry name" value="RT_dom"/>
</dbReference>
<comment type="caution">
    <text evidence="1">The sequence shown here is derived from an EMBL/GenBank/DDBJ whole genome shotgun (WGS) entry which is preliminary data.</text>
</comment>
<keyword evidence="2" id="KW-1185">Reference proteome</keyword>
<dbReference type="InterPro" id="IPR043502">
    <property type="entry name" value="DNA/RNA_pol_sf"/>
</dbReference>
<dbReference type="PANTHER" id="PTHR37984">
    <property type="entry name" value="PROTEIN CBG26694"/>
    <property type="match status" value="1"/>
</dbReference>
<evidence type="ECO:0000313" key="2">
    <source>
        <dbReference type="Proteomes" id="UP001152795"/>
    </source>
</evidence>
<dbReference type="PROSITE" id="PS50878">
    <property type="entry name" value="RT_POL"/>
    <property type="match status" value="1"/>
</dbReference>
<dbReference type="InterPro" id="IPR043128">
    <property type="entry name" value="Rev_trsase/Diguanyl_cyclase"/>
</dbReference>
<protein>
    <submittedName>
        <fullName evidence="1">Uncharacterized protein</fullName>
    </submittedName>
</protein>